<dbReference type="RefSeq" id="XP_010905091.1">
    <property type="nucleotide sequence ID" value="XM_010906789.2"/>
</dbReference>
<dbReference type="OrthoDB" id="778770at2759"/>
<evidence type="ECO:0000259" key="10">
    <source>
        <dbReference type="Pfam" id="PF25019"/>
    </source>
</evidence>
<dbReference type="Pfam" id="PF00931">
    <property type="entry name" value="NB-ARC"/>
    <property type="match status" value="1"/>
</dbReference>
<evidence type="ECO:0000259" key="9">
    <source>
        <dbReference type="Pfam" id="PF23559"/>
    </source>
</evidence>
<dbReference type="GO" id="GO:0051707">
    <property type="term" value="P:response to other organism"/>
    <property type="evidence" value="ECO:0007669"/>
    <property type="project" value="UniProtKB-ARBA"/>
</dbReference>
<feature type="domain" description="NB-ARC" evidence="7">
    <location>
        <begin position="169"/>
        <end position="339"/>
    </location>
</feature>
<comment type="similarity">
    <text evidence="1">Belongs to the disease resistance NB-LRR family.</text>
</comment>
<keyword evidence="5" id="KW-0611">Plant defense</keyword>
<evidence type="ECO:0000256" key="3">
    <source>
        <dbReference type="ARBA" id="ARBA00022737"/>
    </source>
</evidence>
<dbReference type="SUPFAM" id="SSF52540">
    <property type="entry name" value="P-loop containing nucleoside triphosphate hydrolases"/>
    <property type="match status" value="1"/>
</dbReference>
<accession>A0A6I9Q8Q6</accession>
<dbReference type="Gene3D" id="1.10.10.10">
    <property type="entry name" value="Winged helix-like DNA-binding domain superfamily/Winged helix DNA-binding domain"/>
    <property type="match status" value="1"/>
</dbReference>
<dbReference type="SUPFAM" id="SSF52047">
    <property type="entry name" value="RNI-like"/>
    <property type="match status" value="1"/>
</dbReference>
<dbReference type="Gene3D" id="3.80.10.10">
    <property type="entry name" value="Ribonuclease Inhibitor"/>
    <property type="match status" value="3"/>
</dbReference>
<dbReference type="InterPro" id="IPR041118">
    <property type="entry name" value="Rx_N"/>
</dbReference>
<feature type="domain" description="Disease resistance N-terminal" evidence="8">
    <location>
        <begin position="13"/>
        <end position="100"/>
    </location>
</feature>
<dbReference type="Gene3D" id="1.10.8.430">
    <property type="entry name" value="Helical domain of apoptotic protease-activating factors"/>
    <property type="match status" value="1"/>
</dbReference>
<dbReference type="SUPFAM" id="SSF52058">
    <property type="entry name" value="L domain-like"/>
    <property type="match status" value="1"/>
</dbReference>
<dbReference type="PRINTS" id="PR00364">
    <property type="entry name" value="DISEASERSIST"/>
</dbReference>
<dbReference type="Pfam" id="PF13855">
    <property type="entry name" value="LRR_8"/>
    <property type="match status" value="1"/>
</dbReference>
<dbReference type="InParanoid" id="A0A6I9Q8Q6"/>
<proteinExistence type="inferred from homology"/>
<dbReference type="GO" id="GO:0006952">
    <property type="term" value="P:defense response"/>
    <property type="evidence" value="ECO:0007669"/>
    <property type="project" value="UniProtKB-KW"/>
</dbReference>
<dbReference type="SMART" id="SM00369">
    <property type="entry name" value="LRR_TYP"/>
    <property type="match status" value="3"/>
</dbReference>
<reference evidence="12" key="1">
    <citation type="submission" date="2025-08" db="UniProtKB">
        <authorList>
            <consortium name="RefSeq"/>
        </authorList>
    </citation>
    <scope>IDENTIFICATION</scope>
</reference>
<dbReference type="Pfam" id="PF18052">
    <property type="entry name" value="Rx_N"/>
    <property type="match status" value="1"/>
</dbReference>
<gene>
    <name evidence="12" type="primary">LOC105032354</name>
</gene>
<dbReference type="AlphaFoldDB" id="A0A6I9Q8Q6"/>
<evidence type="ECO:0000256" key="5">
    <source>
        <dbReference type="ARBA" id="ARBA00022821"/>
    </source>
</evidence>
<keyword evidence="11" id="KW-1185">Reference proteome</keyword>
<dbReference type="InterPro" id="IPR001611">
    <property type="entry name" value="Leu-rich_rpt"/>
</dbReference>
<feature type="domain" description="R13L1/DRL21-like LRR repeat region" evidence="10">
    <location>
        <begin position="707"/>
        <end position="827"/>
    </location>
</feature>
<keyword evidence="4" id="KW-0547">Nucleotide-binding</keyword>
<dbReference type="PANTHER" id="PTHR36766">
    <property type="entry name" value="PLANT BROAD-SPECTRUM MILDEW RESISTANCE PROTEIN RPW8"/>
    <property type="match status" value="1"/>
</dbReference>
<dbReference type="InterPro" id="IPR027417">
    <property type="entry name" value="P-loop_NTPase"/>
</dbReference>
<evidence type="ECO:0000259" key="7">
    <source>
        <dbReference type="Pfam" id="PF00931"/>
    </source>
</evidence>
<name>A0A6I9Q8Q6_ELAGV</name>
<dbReference type="KEGG" id="egu:105032354"/>
<dbReference type="Gene3D" id="1.20.5.4130">
    <property type="match status" value="1"/>
</dbReference>
<dbReference type="InterPro" id="IPR036388">
    <property type="entry name" value="WH-like_DNA-bd_sf"/>
</dbReference>
<evidence type="ECO:0000313" key="11">
    <source>
        <dbReference type="Proteomes" id="UP000504607"/>
    </source>
</evidence>
<evidence type="ECO:0000256" key="4">
    <source>
        <dbReference type="ARBA" id="ARBA00022741"/>
    </source>
</evidence>
<dbReference type="Pfam" id="PF25019">
    <property type="entry name" value="LRR_R13L1-DRL21"/>
    <property type="match status" value="1"/>
</dbReference>
<evidence type="ECO:0000256" key="6">
    <source>
        <dbReference type="ARBA" id="ARBA00022840"/>
    </source>
</evidence>
<evidence type="ECO:0000313" key="12">
    <source>
        <dbReference type="RefSeq" id="XP_010905091.1"/>
    </source>
</evidence>
<organism evidence="11 12">
    <name type="scientific">Elaeis guineensis var. tenera</name>
    <name type="common">Oil palm</name>
    <dbReference type="NCBI Taxonomy" id="51953"/>
    <lineage>
        <taxon>Eukaryota</taxon>
        <taxon>Viridiplantae</taxon>
        <taxon>Streptophyta</taxon>
        <taxon>Embryophyta</taxon>
        <taxon>Tracheophyta</taxon>
        <taxon>Spermatophyta</taxon>
        <taxon>Magnoliopsida</taxon>
        <taxon>Liliopsida</taxon>
        <taxon>Arecaceae</taxon>
        <taxon>Arecoideae</taxon>
        <taxon>Cocoseae</taxon>
        <taxon>Elaeidinae</taxon>
        <taxon>Elaeis</taxon>
    </lineage>
</organism>
<keyword evidence="3" id="KW-0677">Repeat</keyword>
<dbReference type="PANTHER" id="PTHR36766:SF70">
    <property type="entry name" value="DISEASE RESISTANCE PROTEIN RGA4"/>
    <property type="match status" value="1"/>
</dbReference>
<dbReference type="InterPro" id="IPR002182">
    <property type="entry name" value="NB-ARC"/>
</dbReference>
<dbReference type="Gene3D" id="3.40.50.300">
    <property type="entry name" value="P-loop containing nucleotide triphosphate hydrolases"/>
    <property type="match status" value="1"/>
</dbReference>
<dbReference type="InterPro" id="IPR032675">
    <property type="entry name" value="LRR_dom_sf"/>
</dbReference>
<dbReference type="GO" id="GO:0043531">
    <property type="term" value="F:ADP binding"/>
    <property type="evidence" value="ECO:0007669"/>
    <property type="project" value="InterPro"/>
</dbReference>
<dbReference type="FunFam" id="3.40.50.300:FF:001091">
    <property type="entry name" value="Probable disease resistance protein At1g61300"/>
    <property type="match status" value="1"/>
</dbReference>
<dbReference type="CDD" id="cd14798">
    <property type="entry name" value="RX-CC_like"/>
    <property type="match status" value="1"/>
</dbReference>
<evidence type="ECO:0000259" key="8">
    <source>
        <dbReference type="Pfam" id="PF18052"/>
    </source>
</evidence>
<keyword evidence="6" id="KW-0067">ATP-binding</keyword>
<evidence type="ECO:0000256" key="2">
    <source>
        <dbReference type="ARBA" id="ARBA00022614"/>
    </source>
</evidence>
<keyword evidence="2" id="KW-0433">Leucine-rich repeat</keyword>
<dbReference type="Pfam" id="PF23559">
    <property type="entry name" value="WHD_DRP"/>
    <property type="match status" value="1"/>
</dbReference>
<dbReference type="InterPro" id="IPR038005">
    <property type="entry name" value="RX-like_CC"/>
</dbReference>
<dbReference type="InterPro" id="IPR058922">
    <property type="entry name" value="WHD_DRP"/>
</dbReference>
<dbReference type="InterPro" id="IPR056789">
    <property type="entry name" value="LRR_R13L1-DRL21"/>
</dbReference>
<dbReference type="InterPro" id="IPR042197">
    <property type="entry name" value="Apaf_helical"/>
</dbReference>
<sequence length="1067" mass="120724">MEDAVLSAFSQVIFQTVLDSLLKELRSHRGLQKELRNLTTTVQMIQAVLKDAEEGEQKENAAKLWLDELRDVAYDAIDVLDEVATEAQRQQLIPCAQVRNSLSVVNPKRFQFRHGISNKIKEIEQRLEFVRKRQHALGLRRADVSRHHGEGSELLQTTSMNSTDALGREHDKQRIVERLTSSDGVVEAGISVLPVLGMGGLGKTTLAQLVYNDEIVEKHFELRLWVHVSRDFNVVKLTKAIIESIDSFVCDNTNLDTLQKHLQKKLNGRRYLLVLDDVWNESLQEWKRLRVPLLSGARGSKILVTTRIKEVAEMMGTTTYILHGLSDDDCWSLFCQYAMGHYTHSYSYLDKIGKEIVKKCNGLPLAAIAMGHRLSKVTDWSKWESILQNERWEFSGGNSDISRAVGSSYQQLPAHLKPCFAYCSIIPKGFVFEKEFIVQLWMAQNFIQPRGGERMEDIGSSYFDSLVQWSFFQLSHFDYKSGQPRYTMHDLIHDYGQHVSAGDCCTMELGKQYDFSEKTRHLSLIYDQFVRNDSTHSRSSTQRSIFDTLYGLKGLYTLLLVRNSTSDSLIIPDNFGVKLGSLRTLDLSNSGLSVLPESIGDLKHLRCLQLRNTNITRLPESVGCLYNLQTLGLRNCYYLEDLPVDMKNLRKLRHLDLHLDDDSLMMAQEAMPRTHRLRSMPPEIGLLRDLQTLSRFIASTKAGCGVSELQDLNDIHGEFLISNLQLVPSAEEPVKAHLASKQYIQKLELRWSYAMGVGQQVLASLQPHTNLKELAVVGYGATIFPSWMGSSSFSNLVTLRLSDCKNCETLPPLGRLPMLRDLYIKGMDGVKLVNCAFCGGHGNRTFPSLQKLHFESMRSLQVWDGNDGCELPCLRELVIKDCIDLRQLIHNLPSLKILRMQGSPWLIGLPRFPSLHSLEVKASGDWIWKSWPCLASLSSLTLCWLPTSTFPSGLLSSHASLRRLEISHLDQLLSLPDDGLPRGLVYFGIKHCPQLKSLPNGLQELEALEELEIHDCEQLTHLPEGLRNLNSLIRLAISDCPGLRSLPTDGLPPSVEFLSINNYPNLH</sequence>
<evidence type="ECO:0000256" key="1">
    <source>
        <dbReference type="ARBA" id="ARBA00008894"/>
    </source>
</evidence>
<feature type="domain" description="Disease resistance protein winged helix" evidence="9">
    <location>
        <begin position="425"/>
        <end position="494"/>
    </location>
</feature>
<dbReference type="InterPro" id="IPR003591">
    <property type="entry name" value="Leu-rich_rpt_typical-subtyp"/>
</dbReference>
<dbReference type="GO" id="GO:0005524">
    <property type="term" value="F:ATP binding"/>
    <property type="evidence" value="ECO:0007669"/>
    <property type="project" value="UniProtKB-KW"/>
</dbReference>
<dbReference type="Proteomes" id="UP000504607">
    <property type="component" value="Unplaced"/>
</dbReference>
<dbReference type="GeneID" id="105032354"/>
<protein>
    <submittedName>
        <fullName evidence="12">Disease resistance protein RGA3</fullName>
    </submittedName>
</protein>